<comment type="caution">
    <text evidence="1">The sequence shown here is derived from an EMBL/GenBank/DDBJ whole genome shotgun (WGS) entry which is preliminary data.</text>
</comment>
<dbReference type="EMBL" id="CAJOBC010127270">
    <property type="protein sequence ID" value="CAF4599749.1"/>
    <property type="molecule type" value="Genomic_DNA"/>
</dbReference>
<dbReference type="EMBL" id="CAJNOQ010054443">
    <property type="protein sequence ID" value="CAF1657886.1"/>
    <property type="molecule type" value="Genomic_DNA"/>
</dbReference>
<dbReference type="Proteomes" id="UP000663829">
    <property type="component" value="Unassembled WGS sequence"/>
</dbReference>
<evidence type="ECO:0000313" key="1">
    <source>
        <dbReference type="EMBL" id="CAF1657886.1"/>
    </source>
</evidence>
<organism evidence="1 3">
    <name type="scientific">Didymodactylos carnosus</name>
    <dbReference type="NCBI Taxonomy" id="1234261"/>
    <lineage>
        <taxon>Eukaryota</taxon>
        <taxon>Metazoa</taxon>
        <taxon>Spiralia</taxon>
        <taxon>Gnathifera</taxon>
        <taxon>Rotifera</taxon>
        <taxon>Eurotatoria</taxon>
        <taxon>Bdelloidea</taxon>
        <taxon>Philodinida</taxon>
        <taxon>Philodinidae</taxon>
        <taxon>Didymodactylos</taxon>
    </lineage>
</organism>
<protein>
    <submittedName>
        <fullName evidence="1">Uncharacterized protein</fullName>
    </submittedName>
</protein>
<evidence type="ECO:0000313" key="3">
    <source>
        <dbReference type="Proteomes" id="UP000663829"/>
    </source>
</evidence>
<proteinExistence type="predicted"/>
<keyword evidence="3" id="KW-1185">Reference proteome</keyword>
<name>A0A816F3F7_9BILA</name>
<gene>
    <name evidence="1" type="ORF">GPM918_LOCUS45849</name>
    <name evidence="2" type="ORF">SRO942_LOCUS48819</name>
</gene>
<reference evidence="1" key="1">
    <citation type="submission" date="2021-02" db="EMBL/GenBank/DDBJ databases">
        <authorList>
            <person name="Nowell W R."/>
        </authorList>
    </citation>
    <scope>NUCLEOTIDE SEQUENCE</scope>
</reference>
<feature type="non-terminal residue" evidence="1">
    <location>
        <position position="158"/>
    </location>
</feature>
<sequence>MLQRVENNLQDILCAVETLTRYLSRIKNDEYFKIFFESIRAEAKFLTDEPSLPRIRKPPARYADSLPLPIFHETIYDFYHHEYLDVIDKIINLLDSRFKQSVFPLLCKVERFIISKANGATDGDDPVVLNDINEFLIEDIDVERLQRELIMLPDFFAS</sequence>
<dbReference type="Proteomes" id="UP000681722">
    <property type="component" value="Unassembled WGS sequence"/>
</dbReference>
<dbReference type="OrthoDB" id="10432077at2759"/>
<accession>A0A816F3F7</accession>
<dbReference type="AlphaFoldDB" id="A0A816F3F7"/>
<evidence type="ECO:0000313" key="2">
    <source>
        <dbReference type="EMBL" id="CAF4599749.1"/>
    </source>
</evidence>